<feature type="transmembrane region" description="Helical" evidence="1">
    <location>
        <begin position="34"/>
        <end position="53"/>
    </location>
</feature>
<keyword evidence="1" id="KW-1133">Transmembrane helix</keyword>
<dbReference type="RefSeq" id="WP_184746973.1">
    <property type="nucleotide sequence ID" value="NZ_JACHGJ010000004.1"/>
</dbReference>
<evidence type="ECO:0000313" key="3">
    <source>
        <dbReference type="Proteomes" id="UP000587760"/>
    </source>
</evidence>
<dbReference type="Proteomes" id="UP000587760">
    <property type="component" value="Unassembled WGS sequence"/>
</dbReference>
<protein>
    <submittedName>
        <fullName evidence="2">Membrane-associated HD superfamily phosphohydrolase</fullName>
    </submittedName>
</protein>
<feature type="transmembrane region" description="Helical" evidence="1">
    <location>
        <begin position="177"/>
        <end position="197"/>
    </location>
</feature>
<accession>A0A841RAF2</accession>
<keyword evidence="1" id="KW-0812">Transmembrane</keyword>
<name>A0A841RAF2_9SPIO</name>
<comment type="caution">
    <text evidence="2">The sequence shown here is derived from an EMBL/GenBank/DDBJ whole genome shotgun (WGS) entry which is preliminary data.</text>
</comment>
<keyword evidence="2" id="KW-0378">Hydrolase</keyword>
<reference evidence="2 3" key="1">
    <citation type="submission" date="2020-08" db="EMBL/GenBank/DDBJ databases">
        <title>Genomic Encyclopedia of Type Strains, Phase IV (KMG-IV): sequencing the most valuable type-strain genomes for metagenomic binning, comparative biology and taxonomic classification.</title>
        <authorList>
            <person name="Goeker M."/>
        </authorList>
    </citation>
    <scope>NUCLEOTIDE SEQUENCE [LARGE SCALE GENOMIC DNA]</scope>
    <source>
        <strain evidence="2 3">DSM 2461</strain>
    </source>
</reference>
<gene>
    <name evidence="2" type="ORF">HNR50_002379</name>
</gene>
<feature type="transmembrane region" description="Helical" evidence="1">
    <location>
        <begin position="100"/>
        <end position="120"/>
    </location>
</feature>
<dbReference type="AlphaFoldDB" id="A0A841RAF2"/>
<dbReference type="GO" id="GO:0016787">
    <property type="term" value="F:hydrolase activity"/>
    <property type="evidence" value="ECO:0007669"/>
    <property type="project" value="UniProtKB-KW"/>
</dbReference>
<organism evidence="2 3">
    <name type="scientific">Spirochaeta isovalerica</name>
    <dbReference type="NCBI Taxonomy" id="150"/>
    <lineage>
        <taxon>Bacteria</taxon>
        <taxon>Pseudomonadati</taxon>
        <taxon>Spirochaetota</taxon>
        <taxon>Spirochaetia</taxon>
        <taxon>Spirochaetales</taxon>
        <taxon>Spirochaetaceae</taxon>
        <taxon>Spirochaeta</taxon>
    </lineage>
</organism>
<feature type="transmembrane region" description="Helical" evidence="1">
    <location>
        <begin position="151"/>
        <end position="171"/>
    </location>
</feature>
<proteinExistence type="predicted"/>
<feature type="transmembrane region" description="Helical" evidence="1">
    <location>
        <begin position="59"/>
        <end position="79"/>
    </location>
</feature>
<sequence length="203" mass="22956">MEEKKREIEDYLKDLTEIKKVMDQAEDYGIIETWVYWVYGVLIIAASALSYYLVASRELSRMTLFLAVWLPTFFLAGVTETVGWVRRMDKMSAPLLSNRFTKLAVGFLGPMVILCIMMYYLLQTDIPHAGIYLMAGAVPLFMYSQITYSSLMIEAWVLTGMGFLFIINQVSSLQGSAVAGIAVGIAYILTGFHVHYIERSRNG</sequence>
<keyword evidence="3" id="KW-1185">Reference proteome</keyword>
<dbReference type="EMBL" id="JACHGJ010000004">
    <property type="protein sequence ID" value="MBB6480706.1"/>
    <property type="molecule type" value="Genomic_DNA"/>
</dbReference>
<evidence type="ECO:0000256" key="1">
    <source>
        <dbReference type="SAM" id="Phobius"/>
    </source>
</evidence>
<evidence type="ECO:0000313" key="2">
    <source>
        <dbReference type="EMBL" id="MBB6480706.1"/>
    </source>
</evidence>
<keyword evidence="1" id="KW-0472">Membrane</keyword>